<dbReference type="Gene3D" id="3.30.470.20">
    <property type="entry name" value="ATP-grasp fold, B domain"/>
    <property type="match status" value="1"/>
</dbReference>
<dbReference type="Proteomes" id="UP001177295">
    <property type="component" value="Chromosome"/>
</dbReference>
<evidence type="ECO:0000259" key="2">
    <source>
        <dbReference type="PROSITE" id="PS50975"/>
    </source>
</evidence>
<keyword evidence="4" id="KW-1185">Reference proteome</keyword>
<dbReference type="InterPro" id="IPR011761">
    <property type="entry name" value="ATP-grasp"/>
</dbReference>
<dbReference type="PROSITE" id="PS50975">
    <property type="entry name" value="ATP_GRASP"/>
    <property type="match status" value="1"/>
</dbReference>
<gene>
    <name evidence="3" type="ORF">SEML1_0571</name>
</gene>
<protein>
    <submittedName>
        <fullName evidence="3">ATP-grasp domain-containing protein</fullName>
    </submittedName>
</protein>
<keyword evidence="1" id="KW-0547">Nucleotide-binding</keyword>
<evidence type="ECO:0000256" key="1">
    <source>
        <dbReference type="PROSITE-ProRule" id="PRU00409"/>
    </source>
</evidence>
<dbReference type="SUPFAM" id="SSF56059">
    <property type="entry name" value="Glutathione synthetase ATP-binding domain-like"/>
    <property type="match status" value="1"/>
</dbReference>
<feature type="domain" description="ATP-grasp" evidence="2">
    <location>
        <begin position="148"/>
        <end position="362"/>
    </location>
</feature>
<evidence type="ECO:0000313" key="3">
    <source>
        <dbReference type="EMBL" id="WIO46190.1"/>
    </source>
</evidence>
<accession>A0ABY8WX14</accession>
<keyword evidence="1" id="KW-0067">ATP-binding</keyword>
<evidence type="ECO:0000313" key="4">
    <source>
        <dbReference type="Proteomes" id="UP001177295"/>
    </source>
</evidence>
<name>A0ABY8WX14_9BACT</name>
<sequence length="494" mass="55536">MNTDTIISMCRESFSAYDELWLVSARRDHCDNLIDLGIVCEDDFTVVHTHNDLGRKFKNSKILTPPKISSKSFDGIFSVVDDRIFDEVDRVIRDDLRVAILASSPNKPLSDYIKKRSAWEKFTITSPVDDFDKYIDLENKTLLEDILSGIESKLGYRILAESKNMSLDKNYHYIQKIFNAEAGESFFVQEAVSAAGGGTYKISNQSDFNRVQKILPKGMRVKVSTEIANAYSANGSLCIVPRGAECMVFVDPLSHKVLDADCRSNGTYCSVGNDWGINWPKAVNSLYMEIAKSIGEILYKKYGYFGIVGVDFLVKREKNEYRLYVTEINPRWQGTTLYQTYNAILSNGIPLELIHYILKLSKGGANNKVLGTIGSSEDHNVKSVSSPGVYYLKLYAPREPKLIKSDMNGRWNFKDGNILNRQQLNILEDIKKDGGGCVVYIKSPSLGSVAYGEFSPIGYIFGKNLHVFKRDKPGATSDYSRLINTVSRKLYGSL</sequence>
<dbReference type="RefSeq" id="WP_376753732.1">
    <property type="nucleotide sequence ID" value="NZ_CP124550.1"/>
</dbReference>
<organism evidence="3 4">
    <name type="scientific">Candidatus Southlakia epibionticum</name>
    <dbReference type="NCBI Taxonomy" id="3043284"/>
    <lineage>
        <taxon>Bacteria</taxon>
        <taxon>Candidatus Saccharimonadota</taxon>
        <taxon>Candidatus Saccharimonadia</taxon>
        <taxon>Candidatus Saccharimonadales</taxon>
        <taxon>Candidatus Saccharimonadaceae</taxon>
        <taxon>Candidatus Southlakia</taxon>
    </lineage>
</organism>
<dbReference type="EMBL" id="CP124550">
    <property type="protein sequence ID" value="WIO46190.1"/>
    <property type="molecule type" value="Genomic_DNA"/>
</dbReference>
<proteinExistence type="predicted"/>
<reference evidence="3 4" key="1">
    <citation type="journal article" date="2023" name="Cell">
        <title>Genetic manipulation of Patescibacteria provides mechanistic insights into microbial dark matter and the epibiotic lifestyle.</title>
        <authorList>
            <person name="Wang Y."/>
            <person name="Gallagher L.A."/>
            <person name="Andrade P.A."/>
            <person name="Liu A."/>
            <person name="Humphreys I.R."/>
            <person name="Turkarslan S."/>
            <person name="Cutler K.J."/>
            <person name="Arrieta-Ortiz M.L."/>
            <person name="Li Y."/>
            <person name="Radey M.C."/>
            <person name="McLean J.S."/>
            <person name="Cong Q."/>
            <person name="Baker D."/>
            <person name="Baliga N.S."/>
            <person name="Peterson S.B."/>
            <person name="Mougous J.D."/>
        </authorList>
    </citation>
    <scope>NUCLEOTIDE SEQUENCE [LARGE SCALE GENOMIC DNA]</scope>
    <source>
        <strain evidence="3 4">ML1</strain>
    </source>
</reference>